<name>A0ABY2UN31_9GAMM</name>
<protein>
    <recommendedName>
        <fullName evidence="4">YfhD family protein</fullName>
    </recommendedName>
</protein>
<dbReference type="EMBL" id="VANI01000001">
    <property type="protein sequence ID" value="TLM80026.1"/>
    <property type="molecule type" value="Genomic_DNA"/>
</dbReference>
<feature type="compositionally biased region" description="Basic and acidic residues" evidence="1">
    <location>
        <begin position="52"/>
        <end position="73"/>
    </location>
</feature>
<gene>
    <name evidence="2" type="ORF">FDY93_00390</name>
</gene>
<accession>A0ABY2UN31</accession>
<evidence type="ECO:0000256" key="1">
    <source>
        <dbReference type="SAM" id="MobiDB-lite"/>
    </source>
</evidence>
<feature type="compositionally biased region" description="Acidic residues" evidence="1">
    <location>
        <begin position="42"/>
        <end position="51"/>
    </location>
</feature>
<organism evidence="2 3">
    <name type="scientific">Microbulbifer harenosus</name>
    <dbReference type="NCBI Taxonomy" id="2576840"/>
    <lineage>
        <taxon>Bacteria</taxon>
        <taxon>Pseudomonadati</taxon>
        <taxon>Pseudomonadota</taxon>
        <taxon>Gammaproteobacteria</taxon>
        <taxon>Cellvibrionales</taxon>
        <taxon>Microbulbiferaceae</taxon>
        <taxon>Microbulbifer</taxon>
    </lineage>
</organism>
<evidence type="ECO:0000313" key="3">
    <source>
        <dbReference type="Proteomes" id="UP000306791"/>
    </source>
</evidence>
<feature type="region of interest" description="Disordered" evidence="1">
    <location>
        <begin position="1"/>
        <end position="73"/>
    </location>
</feature>
<evidence type="ECO:0008006" key="4">
    <source>
        <dbReference type="Google" id="ProtNLM"/>
    </source>
</evidence>
<comment type="caution">
    <text evidence="2">The sequence shown here is derived from an EMBL/GenBank/DDBJ whole genome shotgun (WGS) entry which is preliminary data.</text>
</comment>
<proteinExistence type="predicted"/>
<sequence length="73" mass="8160">MKKKSKGHVDDILGDDHRPADFETGGAIFGDAGSLDKSDAELFPDEIEEYTPEERREHFKVHKGEGSKRGESE</sequence>
<keyword evidence="3" id="KW-1185">Reference proteome</keyword>
<reference evidence="2 3" key="1">
    <citation type="submission" date="2019-05" db="EMBL/GenBank/DDBJ databases">
        <title>Microbulbifer harenosus sp. nov., an alginate-degrading bacterium isolated from coastal sand.</title>
        <authorList>
            <person name="Huang H."/>
            <person name="Mo K."/>
            <person name="Bao S."/>
        </authorList>
    </citation>
    <scope>NUCLEOTIDE SEQUENCE [LARGE SCALE GENOMIC DNA]</scope>
    <source>
        <strain evidence="2 3">HB161719</strain>
    </source>
</reference>
<dbReference type="Proteomes" id="UP000306791">
    <property type="component" value="Unassembled WGS sequence"/>
</dbReference>
<feature type="compositionally biased region" description="Basic and acidic residues" evidence="1">
    <location>
        <begin position="7"/>
        <end position="21"/>
    </location>
</feature>
<evidence type="ECO:0000313" key="2">
    <source>
        <dbReference type="EMBL" id="TLM80026.1"/>
    </source>
</evidence>